<gene>
    <name evidence="9" type="ORF">TCHU04912_LOCUS22253</name>
</gene>
<dbReference type="GO" id="GO:0008374">
    <property type="term" value="F:O-acyltransferase activity"/>
    <property type="evidence" value="ECO:0007669"/>
    <property type="project" value="InterPro"/>
</dbReference>
<comment type="similarity">
    <text evidence="3">Belongs to the wax synthase family.</text>
</comment>
<keyword evidence="7" id="KW-0472">Membrane</keyword>
<comment type="subcellular location">
    <subcellularLocation>
        <location evidence="1">Membrane</location>
        <topology evidence="1">Multi-pass membrane protein</topology>
    </subcellularLocation>
</comment>
<evidence type="ECO:0000256" key="1">
    <source>
        <dbReference type="ARBA" id="ARBA00004141"/>
    </source>
</evidence>
<keyword evidence="4" id="KW-0808">Transferase</keyword>
<dbReference type="PANTHER" id="PTHR31595:SF57">
    <property type="entry name" value="OS04G0481900 PROTEIN"/>
    <property type="match status" value="1"/>
</dbReference>
<dbReference type="AlphaFoldDB" id="A0A7S1T8Z5"/>
<evidence type="ECO:0000256" key="6">
    <source>
        <dbReference type="ARBA" id="ARBA00022989"/>
    </source>
</evidence>
<evidence type="ECO:0000259" key="8">
    <source>
        <dbReference type="Pfam" id="PF13813"/>
    </source>
</evidence>
<keyword evidence="6" id="KW-1133">Transmembrane helix</keyword>
<reference evidence="9" key="1">
    <citation type="submission" date="2021-01" db="EMBL/GenBank/DDBJ databases">
        <authorList>
            <person name="Corre E."/>
            <person name="Pelletier E."/>
            <person name="Niang G."/>
            <person name="Scheremetjew M."/>
            <person name="Finn R."/>
            <person name="Kale V."/>
            <person name="Holt S."/>
            <person name="Cochrane G."/>
            <person name="Meng A."/>
            <person name="Brown T."/>
            <person name="Cohen L."/>
        </authorList>
    </citation>
    <scope>NUCLEOTIDE SEQUENCE</scope>
    <source>
        <strain evidence="9">PLY429</strain>
    </source>
</reference>
<evidence type="ECO:0000313" key="9">
    <source>
        <dbReference type="EMBL" id="CAD9229507.1"/>
    </source>
</evidence>
<dbReference type="InterPro" id="IPR032805">
    <property type="entry name" value="Wax_synthase_dom"/>
</dbReference>
<evidence type="ECO:0000256" key="2">
    <source>
        <dbReference type="ARBA" id="ARBA00005179"/>
    </source>
</evidence>
<evidence type="ECO:0000256" key="4">
    <source>
        <dbReference type="ARBA" id="ARBA00022679"/>
    </source>
</evidence>
<protein>
    <recommendedName>
        <fullName evidence="8">Wax synthase domain-containing protein</fullName>
    </recommendedName>
</protein>
<keyword evidence="5" id="KW-0812">Transmembrane</keyword>
<sequence>MVALLPLAGRLFALFVVTRALAHAFHKLQAAPTTPGLARLQTSALYILLLQLPPILFPSTGIEIIARGGAFFLCGFLGSLRWLLWCLGRWPEGGSTAGLTVSQLQGLLFLPVEGTSQRATKHIEHASLTTAGLRLGILAAVVVTLSSQDGTPSLLNTVWRHSLYSLGLYTLLTAFQDLAAMYMTGSLGLHARMHFGNPLVSDRLTIFWAKKWNLPVQSILRSLVYDPITQGRLTKPEAPSVQLKLPLTVSWARRFAAVCAVFLLSGVIHEAAFCYLTGAPSPQLRWMWFFAAQGPLCILETAIFPRTPVVGVSPWARARTTAHIIATAAVLEALAGPLFWKPTEESGLPSAIVHDAVSSFGIGYTFT</sequence>
<dbReference type="InterPro" id="IPR044851">
    <property type="entry name" value="Wax_synthase"/>
</dbReference>
<organism evidence="9">
    <name type="scientific">Tetraselmis chuii</name>
    <dbReference type="NCBI Taxonomy" id="63592"/>
    <lineage>
        <taxon>Eukaryota</taxon>
        <taxon>Viridiplantae</taxon>
        <taxon>Chlorophyta</taxon>
        <taxon>core chlorophytes</taxon>
        <taxon>Chlorodendrophyceae</taxon>
        <taxon>Chlorodendrales</taxon>
        <taxon>Chlorodendraceae</taxon>
        <taxon>Tetraselmis</taxon>
    </lineage>
</organism>
<evidence type="ECO:0000256" key="3">
    <source>
        <dbReference type="ARBA" id="ARBA00007282"/>
    </source>
</evidence>
<dbReference type="GO" id="GO:0006629">
    <property type="term" value="P:lipid metabolic process"/>
    <property type="evidence" value="ECO:0007669"/>
    <property type="project" value="InterPro"/>
</dbReference>
<dbReference type="EMBL" id="HBGG01043063">
    <property type="protein sequence ID" value="CAD9229507.1"/>
    <property type="molecule type" value="Transcribed_RNA"/>
</dbReference>
<evidence type="ECO:0000256" key="5">
    <source>
        <dbReference type="ARBA" id="ARBA00022692"/>
    </source>
</evidence>
<dbReference type="Pfam" id="PF13813">
    <property type="entry name" value="MBOAT_2"/>
    <property type="match status" value="1"/>
</dbReference>
<proteinExistence type="inferred from homology"/>
<dbReference type="PANTHER" id="PTHR31595">
    <property type="entry name" value="LONG-CHAIN-ALCOHOL O-FATTY-ACYLTRANSFERASE 3-RELATED"/>
    <property type="match status" value="1"/>
</dbReference>
<evidence type="ECO:0000256" key="7">
    <source>
        <dbReference type="ARBA" id="ARBA00023136"/>
    </source>
</evidence>
<name>A0A7S1T8Z5_9CHLO</name>
<dbReference type="GO" id="GO:0016020">
    <property type="term" value="C:membrane"/>
    <property type="evidence" value="ECO:0007669"/>
    <property type="project" value="UniProtKB-SubCell"/>
</dbReference>
<feature type="domain" description="Wax synthase" evidence="8">
    <location>
        <begin position="194"/>
        <end position="290"/>
    </location>
</feature>
<comment type="pathway">
    <text evidence="2">Secondary metabolite biosynthesis.</text>
</comment>
<accession>A0A7S1T8Z5</accession>